<evidence type="ECO:0000256" key="2">
    <source>
        <dbReference type="ARBA" id="ARBA00022908"/>
    </source>
</evidence>
<evidence type="ECO:0000313" key="5">
    <source>
        <dbReference type="EMBL" id="ADM97756.1"/>
    </source>
</evidence>
<dbReference type="PANTHER" id="PTHR30629:SF9">
    <property type="entry name" value="PROTEIN INTB-RELATED"/>
    <property type="match status" value="1"/>
</dbReference>
<dbReference type="Gene3D" id="1.10.150.130">
    <property type="match status" value="1"/>
</dbReference>
<dbReference type="InterPro" id="IPR010998">
    <property type="entry name" value="Integrase_recombinase_N"/>
</dbReference>
<dbReference type="HOGENOM" id="CLU_2129455_0_0_6"/>
<comment type="similarity">
    <text evidence="1">Belongs to the 'phage' integrase family.</text>
</comment>
<dbReference type="InterPro" id="IPR011010">
    <property type="entry name" value="DNA_brk_join_enz"/>
</dbReference>
<keyword evidence="3" id="KW-0238">DNA-binding</keyword>
<name>E0SHJ1_DICD3</name>
<keyword evidence="6" id="KW-1185">Reference proteome</keyword>
<evidence type="ECO:0000256" key="1">
    <source>
        <dbReference type="ARBA" id="ARBA00008857"/>
    </source>
</evidence>
<dbReference type="InterPro" id="IPR053876">
    <property type="entry name" value="Phage_int_M"/>
</dbReference>
<dbReference type="GO" id="GO:0015074">
    <property type="term" value="P:DNA integration"/>
    <property type="evidence" value="ECO:0007669"/>
    <property type="project" value="UniProtKB-KW"/>
</dbReference>
<dbReference type="AlphaFoldDB" id="E0SHJ1"/>
<keyword evidence="2" id="KW-0229">DNA integration</keyword>
<evidence type="ECO:0000259" key="4">
    <source>
        <dbReference type="Pfam" id="PF22022"/>
    </source>
</evidence>
<dbReference type="STRING" id="198628.Dda3937_00747"/>
<dbReference type="GO" id="GO:0003677">
    <property type="term" value="F:DNA binding"/>
    <property type="evidence" value="ECO:0007669"/>
    <property type="project" value="UniProtKB-KW"/>
</dbReference>
<dbReference type="KEGG" id="ddd:Dda3937_00747"/>
<dbReference type="PANTHER" id="PTHR30629">
    <property type="entry name" value="PROPHAGE INTEGRASE"/>
    <property type="match status" value="1"/>
</dbReference>
<proteinExistence type="inferred from homology"/>
<dbReference type="InterPro" id="IPR050808">
    <property type="entry name" value="Phage_Integrase"/>
</dbReference>
<feature type="domain" description="Phage integrase central" evidence="4">
    <location>
        <begin position="27"/>
        <end position="109"/>
    </location>
</feature>
<dbReference type="Proteomes" id="UP000006859">
    <property type="component" value="Chromosome"/>
</dbReference>
<evidence type="ECO:0000256" key="3">
    <source>
        <dbReference type="ARBA" id="ARBA00023125"/>
    </source>
</evidence>
<organism evidence="5 6">
    <name type="scientific">Dickeya dadantii (strain 3937)</name>
    <name type="common">Erwinia chrysanthemi (strain 3937)</name>
    <dbReference type="NCBI Taxonomy" id="198628"/>
    <lineage>
        <taxon>Bacteria</taxon>
        <taxon>Pseudomonadati</taxon>
        <taxon>Pseudomonadota</taxon>
        <taxon>Gammaproteobacteria</taxon>
        <taxon>Enterobacterales</taxon>
        <taxon>Pectobacteriaceae</taxon>
        <taxon>Dickeya</taxon>
    </lineage>
</organism>
<evidence type="ECO:0000313" key="6">
    <source>
        <dbReference type="Proteomes" id="UP000006859"/>
    </source>
</evidence>
<reference evidence="5 6" key="1">
    <citation type="journal article" date="2011" name="J. Bacteriol.">
        <title>Genome sequence of the plant-pathogenic bacterium Dickeya dadantii 3937.</title>
        <authorList>
            <person name="Glasner J.D."/>
            <person name="Yang C.H."/>
            <person name="Reverchon S."/>
            <person name="Hugouvieux-Cotte-Pattat N."/>
            <person name="Condemine G."/>
            <person name="Bohin J.P."/>
            <person name="Van Gijsegem F."/>
            <person name="Yang S."/>
            <person name="Franza T."/>
            <person name="Expert D."/>
            <person name="Plunkett G. III"/>
            <person name="San Francisco M.J."/>
            <person name="Charkowski A.O."/>
            <person name="Py B."/>
            <person name="Bell K."/>
            <person name="Rauscher L."/>
            <person name="Rodriguez-Palenzuela P."/>
            <person name="Toussaint A."/>
            <person name="Holeva M.C."/>
            <person name="He S.Y."/>
            <person name="Douet V."/>
            <person name="Boccara M."/>
            <person name="Blanco C."/>
            <person name="Toth I."/>
            <person name="Anderson B.D."/>
            <person name="Biehl B.S."/>
            <person name="Mau B."/>
            <person name="Flynn S.M."/>
            <person name="Barras F."/>
            <person name="Lindeberg M."/>
            <person name="Birch P.R."/>
            <person name="Tsuyumu S."/>
            <person name="Shi X."/>
            <person name="Hibbing M."/>
            <person name="Yap M.N."/>
            <person name="Carpentier M."/>
            <person name="Dassa E."/>
            <person name="Umehara M."/>
            <person name="Kim J.F."/>
            <person name="Rusch M."/>
            <person name="Soni P."/>
            <person name="Mayhew G.F."/>
            <person name="Fouts D.E."/>
            <person name="Gill S.R."/>
            <person name="Blattner F.R."/>
            <person name="Keen N.T."/>
            <person name="Perna N.T."/>
        </authorList>
    </citation>
    <scope>NUCLEOTIDE SEQUENCE [LARGE SCALE GENOMIC DNA]</scope>
    <source>
        <strain evidence="5 6">3937</strain>
    </source>
</reference>
<dbReference type="Pfam" id="PF22022">
    <property type="entry name" value="Phage_int_M"/>
    <property type="match status" value="1"/>
</dbReference>
<protein>
    <submittedName>
        <fullName evidence="5">IS, phage, Tn Phage-related protein and prophages</fullName>
    </submittedName>
</protein>
<sequence length="113" mass="12860">MSLNDSKIRNLKPSAPLFCGLISVLLTVALDWHKRNRTWSENHATRLLASMNNHIFPVIGHLPVTELKPRHFIDLLKGIEKKGLLAVASRTRQHLCNTMRYALQKGRVKTALQ</sequence>
<dbReference type="eggNOG" id="COG0582">
    <property type="taxonomic scope" value="Bacteria"/>
</dbReference>
<gene>
    <name evidence="5" type="ordered locus">Dda3937_00747</name>
</gene>
<accession>E0SHJ1</accession>
<dbReference type="EMBL" id="CP002038">
    <property type="protein sequence ID" value="ADM97756.1"/>
    <property type="molecule type" value="Genomic_DNA"/>
</dbReference>
<dbReference type="SUPFAM" id="SSF56349">
    <property type="entry name" value="DNA breaking-rejoining enzymes"/>
    <property type="match status" value="1"/>
</dbReference>